<dbReference type="AlphaFoldDB" id="A0AB34IGY5"/>
<evidence type="ECO:0000256" key="2">
    <source>
        <dbReference type="SAM" id="SignalP"/>
    </source>
</evidence>
<feature type="signal peptide" evidence="2">
    <location>
        <begin position="1"/>
        <end position="32"/>
    </location>
</feature>
<feature type="compositionally biased region" description="Low complexity" evidence="1">
    <location>
        <begin position="119"/>
        <end position="128"/>
    </location>
</feature>
<protein>
    <submittedName>
        <fullName evidence="3">Uncharacterized protein</fullName>
    </submittedName>
</protein>
<evidence type="ECO:0000313" key="3">
    <source>
        <dbReference type="EMBL" id="KAL1498786.1"/>
    </source>
</evidence>
<keyword evidence="4" id="KW-1185">Reference proteome</keyword>
<dbReference type="Proteomes" id="UP001515480">
    <property type="component" value="Unassembled WGS sequence"/>
</dbReference>
<proteinExistence type="predicted"/>
<name>A0AB34IGY5_PRYPA</name>
<comment type="caution">
    <text evidence="3">The sequence shown here is derived from an EMBL/GenBank/DDBJ whole genome shotgun (WGS) entry which is preliminary data.</text>
</comment>
<sequence>MRLMAASPVLPLLRPRLLLLRVALLCGTLSTAMKLPPLSVPEYLLPDLPPLPSFTPPPFPSFSPPRPLFKPMATGLVWVGSTFPQTLPMTHAAMDWLLSEHAAATRPQDRPSPPPPLPATRAATAAPPAREPPPASRGTLRRLPAALFALLASRAHLALLRLRRKLRALRLAVRDALLAAVRGVIGPAARLRAAASGRKRNKPSPADAVVRPA</sequence>
<feature type="chain" id="PRO_5044240634" evidence="2">
    <location>
        <begin position="33"/>
        <end position="213"/>
    </location>
</feature>
<gene>
    <name evidence="3" type="ORF">AB1Y20_014093</name>
</gene>
<evidence type="ECO:0000256" key="1">
    <source>
        <dbReference type="SAM" id="MobiDB-lite"/>
    </source>
</evidence>
<keyword evidence="2" id="KW-0732">Signal</keyword>
<organism evidence="3 4">
    <name type="scientific">Prymnesium parvum</name>
    <name type="common">Toxic golden alga</name>
    <dbReference type="NCBI Taxonomy" id="97485"/>
    <lineage>
        <taxon>Eukaryota</taxon>
        <taxon>Haptista</taxon>
        <taxon>Haptophyta</taxon>
        <taxon>Prymnesiophyceae</taxon>
        <taxon>Prymnesiales</taxon>
        <taxon>Prymnesiaceae</taxon>
        <taxon>Prymnesium</taxon>
    </lineage>
</organism>
<accession>A0AB34IGY5</accession>
<evidence type="ECO:0000313" key="4">
    <source>
        <dbReference type="Proteomes" id="UP001515480"/>
    </source>
</evidence>
<dbReference type="EMBL" id="JBGBPQ010000027">
    <property type="protein sequence ID" value="KAL1498786.1"/>
    <property type="molecule type" value="Genomic_DNA"/>
</dbReference>
<reference evidence="3 4" key="1">
    <citation type="journal article" date="2024" name="Science">
        <title>Giant polyketide synthase enzymes in the biosynthesis of giant marine polyether toxins.</title>
        <authorList>
            <person name="Fallon T.R."/>
            <person name="Shende V.V."/>
            <person name="Wierzbicki I.H."/>
            <person name="Pendleton A.L."/>
            <person name="Watervoot N.F."/>
            <person name="Auber R.P."/>
            <person name="Gonzalez D.J."/>
            <person name="Wisecaver J.H."/>
            <person name="Moore B.S."/>
        </authorList>
    </citation>
    <scope>NUCLEOTIDE SEQUENCE [LARGE SCALE GENOMIC DNA]</scope>
    <source>
        <strain evidence="3 4">12B1</strain>
    </source>
</reference>
<feature type="region of interest" description="Disordered" evidence="1">
    <location>
        <begin position="103"/>
        <end position="138"/>
    </location>
</feature>